<organism evidence="4 5">
    <name type="scientific">Sinocyclocheilus grahami</name>
    <name type="common">Dianchi golden-line fish</name>
    <name type="synonym">Barbus grahami</name>
    <dbReference type="NCBI Taxonomy" id="75366"/>
    <lineage>
        <taxon>Eukaryota</taxon>
        <taxon>Metazoa</taxon>
        <taxon>Chordata</taxon>
        <taxon>Craniata</taxon>
        <taxon>Vertebrata</taxon>
        <taxon>Euteleostomi</taxon>
        <taxon>Actinopterygii</taxon>
        <taxon>Neopterygii</taxon>
        <taxon>Teleostei</taxon>
        <taxon>Ostariophysi</taxon>
        <taxon>Cypriniformes</taxon>
        <taxon>Cyprinidae</taxon>
        <taxon>Cyprininae</taxon>
        <taxon>Sinocyclocheilus</taxon>
    </lineage>
</organism>
<evidence type="ECO:0000313" key="4">
    <source>
        <dbReference type="Ensembl" id="ENSSGRP00000043542.1"/>
    </source>
</evidence>
<keyword evidence="2" id="KW-0677">Repeat</keyword>
<sequence>KRKVVCEGGFVHLCTSGLIKVIKANYGRTNRTTCAHWISDVHTSNTHCFQGSSLRIMSTRCNARKRCYVPAMNTVFSDPCAWTYKYLDVHYVCVDTKRYFWCEGGSVPLSCGYIKVITANYGRTDHTTCSTGRSLHQLSNVDCFQETSVQVIRCNCSSSRNCFSCSVPAVNSVFSDPCVGTHKYLDVSYLCLPFSKSITDTHYHSKLEVGKMFLKEVSFAHQGCIYFVTVKL</sequence>
<dbReference type="InterPro" id="IPR043159">
    <property type="entry name" value="Lectin_gal-bd_sf"/>
</dbReference>
<dbReference type="Gene3D" id="2.60.120.740">
    <property type="match status" value="2"/>
</dbReference>
<reference evidence="4" key="2">
    <citation type="submission" date="2025-09" db="UniProtKB">
        <authorList>
            <consortium name="Ensembl"/>
        </authorList>
    </citation>
    <scope>IDENTIFICATION</scope>
</reference>
<dbReference type="OMA" id="ESFTCEW"/>
<feature type="domain" description="SUEL-type lectin" evidence="3">
    <location>
        <begin position="92"/>
        <end position="192"/>
    </location>
</feature>
<dbReference type="FunFam" id="2.60.120.740:FF:000001">
    <property type="entry name" value="Adhesion G protein-coupled receptor L2"/>
    <property type="match status" value="1"/>
</dbReference>
<protein>
    <recommendedName>
        <fullName evidence="3">SUEL-type lectin domain-containing protein</fullName>
    </recommendedName>
</protein>
<evidence type="ECO:0000313" key="5">
    <source>
        <dbReference type="Proteomes" id="UP000472262"/>
    </source>
</evidence>
<dbReference type="PROSITE" id="PS50228">
    <property type="entry name" value="SUEL_LECTIN"/>
    <property type="match status" value="2"/>
</dbReference>
<feature type="domain" description="SUEL-type lectin" evidence="3">
    <location>
        <begin position="1"/>
        <end position="94"/>
    </location>
</feature>
<dbReference type="Pfam" id="PF02140">
    <property type="entry name" value="SUEL_Lectin"/>
    <property type="match status" value="2"/>
</dbReference>
<dbReference type="PANTHER" id="PTHR46780">
    <property type="entry name" value="PROTEIN EVA-1"/>
    <property type="match status" value="1"/>
</dbReference>
<dbReference type="InterPro" id="IPR000922">
    <property type="entry name" value="Lectin_gal-bd_dom"/>
</dbReference>
<evidence type="ECO:0000256" key="1">
    <source>
        <dbReference type="ARBA" id="ARBA00022734"/>
    </source>
</evidence>
<dbReference type="GO" id="GO:0030246">
    <property type="term" value="F:carbohydrate binding"/>
    <property type="evidence" value="ECO:0007669"/>
    <property type="project" value="UniProtKB-KW"/>
</dbReference>
<reference evidence="4" key="1">
    <citation type="submission" date="2025-08" db="UniProtKB">
        <authorList>
            <consortium name="Ensembl"/>
        </authorList>
    </citation>
    <scope>IDENTIFICATION</scope>
</reference>
<name>A0A672N1H6_SINGR</name>
<dbReference type="AlphaFoldDB" id="A0A672N1H6"/>
<evidence type="ECO:0000259" key="3">
    <source>
        <dbReference type="PROSITE" id="PS50228"/>
    </source>
</evidence>
<dbReference type="Proteomes" id="UP000472262">
    <property type="component" value="Unassembled WGS sequence"/>
</dbReference>
<dbReference type="Ensembl" id="ENSSGRT00000046624.1">
    <property type="protein sequence ID" value="ENSSGRP00000043542.1"/>
    <property type="gene ID" value="ENSSGRG00000023475.1"/>
</dbReference>
<keyword evidence="5" id="KW-1185">Reference proteome</keyword>
<proteinExistence type="predicted"/>
<evidence type="ECO:0000256" key="2">
    <source>
        <dbReference type="ARBA" id="ARBA00022737"/>
    </source>
</evidence>
<accession>A0A672N1H6</accession>
<keyword evidence="1" id="KW-0430">Lectin</keyword>